<organism evidence="1 2">
    <name type="scientific">Metallosphaera hakonensis JCM 8857 = DSM 7519</name>
    <dbReference type="NCBI Taxonomy" id="1293036"/>
    <lineage>
        <taxon>Archaea</taxon>
        <taxon>Thermoproteota</taxon>
        <taxon>Thermoprotei</taxon>
        <taxon>Sulfolobales</taxon>
        <taxon>Sulfolobaceae</taxon>
        <taxon>Metallosphaera</taxon>
    </lineage>
</organism>
<dbReference type="GeneID" id="36835078"/>
<proteinExistence type="predicted"/>
<reference evidence="2" key="3">
    <citation type="submission" date="2020-03" db="EMBL/GenBank/DDBJ databases">
        <title>Sequencing and Assembly of Multiple Reported Metal-Biooxidizing Members of the Extremely Thermoacidophilic Archaeal Family Sulfolobaceae.</title>
        <authorList>
            <person name="Counts J.A."/>
            <person name="Kelly R.M."/>
        </authorList>
    </citation>
    <scope>NUCLEOTIDE SEQUENCE [LARGE SCALE GENOMIC DNA]</scope>
    <source>
        <strain evidence="2">HO1-1</strain>
    </source>
</reference>
<dbReference type="AlphaFoldDB" id="A0A2U9IU17"/>
<dbReference type="EMBL" id="CP029287">
    <property type="protein sequence ID" value="AWR99475.1"/>
    <property type="molecule type" value="Genomic_DNA"/>
</dbReference>
<dbReference type="OrthoDB" id="36461at2157"/>
<dbReference type="KEGG" id="mhk:DFR87_07010"/>
<protein>
    <submittedName>
        <fullName evidence="1">Uncharacterized protein</fullName>
    </submittedName>
</protein>
<reference evidence="1 2" key="1">
    <citation type="submission" date="2018-05" db="EMBL/GenBank/DDBJ databases">
        <title>Complete Genome Sequences of Extremely Thermoacidophilic, Metal-Mobilizing Type-Strain Members of the Archaeal Family Sulfolobaceae: Acidianus brierleyi DSM-1651T, Acidianus sulfidivorans DSM-18786T, Metallosphaera hakonensis DSM-7519T, and Metallosphaera prunae DSM-10039T.</title>
        <authorList>
            <person name="Counts J.A."/>
            <person name="Kelly R.M."/>
        </authorList>
    </citation>
    <scope>NUCLEOTIDE SEQUENCE [LARGE SCALE GENOMIC DNA]</scope>
    <source>
        <strain evidence="1 2">HO1-1</strain>
    </source>
</reference>
<name>A0A2U9IU17_9CREN</name>
<sequence length="161" mass="18340">MSPQKGVRELNLAETKQITELLKKYGCRSIKLKLRLYELGNIIYGTSADNLILMKILSENVSPTAIGLPLFLIRRSRILPLLPLGDYMVKDCENKLNLPEPLVQKILYGKSIIVKERFSYERALLVDSYGDFLAFVFLRGEPHGTKIIPELDIGWYLREGG</sequence>
<gene>
    <name evidence="1" type="ORF">DFR87_07010</name>
</gene>
<dbReference type="STRING" id="1293036.GCA_001315825_00368"/>
<evidence type="ECO:0000313" key="1">
    <source>
        <dbReference type="EMBL" id="AWR99475.1"/>
    </source>
</evidence>
<evidence type="ECO:0000313" key="2">
    <source>
        <dbReference type="Proteomes" id="UP000247586"/>
    </source>
</evidence>
<dbReference type="Proteomes" id="UP000247586">
    <property type="component" value="Chromosome"/>
</dbReference>
<reference evidence="2" key="2">
    <citation type="submission" date="2020-03" db="EMBL/GenBank/DDBJ databases">
        <title>Complete Genome Sequences of Extremely Thermoacidophilic, Metal-Mobilizing Type-Strain Members of the Archaeal Family Sulfolobaceae: Acidianus brierleyi DSM-1651T, Acidianus sulfidivorans DSM-18786T, Metallosphaera hakonensis DSM-7519T, and Metallosphaera prunae DSM-10039T.</title>
        <authorList>
            <person name="Counts J.A."/>
            <person name="Kelly R.M."/>
        </authorList>
    </citation>
    <scope>NUCLEOTIDE SEQUENCE [LARGE SCALE GENOMIC DNA]</scope>
    <source>
        <strain evidence="2">HO1-1</strain>
    </source>
</reference>
<keyword evidence="2" id="KW-1185">Reference proteome</keyword>
<accession>A0A2U9IU17</accession>
<dbReference type="RefSeq" id="WP_110369209.1">
    <property type="nucleotide sequence ID" value="NZ_CP029287.2"/>
</dbReference>